<reference evidence="1" key="1">
    <citation type="journal article" date="2021" name="PeerJ">
        <title>Extensive microbial diversity within the chicken gut microbiome revealed by metagenomics and culture.</title>
        <authorList>
            <person name="Gilroy R."/>
            <person name="Ravi A."/>
            <person name="Getino M."/>
            <person name="Pursley I."/>
            <person name="Horton D.L."/>
            <person name="Alikhan N.F."/>
            <person name="Baker D."/>
            <person name="Gharbi K."/>
            <person name="Hall N."/>
            <person name="Watson M."/>
            <person name="Adriaenssens E.M."/>
            <person name="Foster-Nyarko E."/>
            <person name="Jarju S."/>
            <person name="Secka A."/>
            <person name="Antonio M."/>
            <person name="Oren A."/>
            <person name="Chaudhuri R.R."/>
            <person name="La Ragione R."/>
            <person name="Hildebrand F."/>
            <person name="Pallen M.J."/>
        </authorList>
    </citation>
    <scope>NUCLEOTIDE SEQUENCE</scope>
    <source>
        <strain evidence="1">CHK193-4272</strain>
    </source>
</reference>
<protein>
    <submittedName>
        <fullName evidence="1">Uncharacterized protein</fullName>
    </submittedName>
</protein>
<dbReference type="Proteomes" id="UP000886808">
    <property type="component" value="Unassembled WGS sequence"/>
</dbReference>
<evidence type="ECO:0000313" key="2">
    <source>
        <dbReference type="Proteomes" id="UP000886808"/>
    </source>
</evidence>
<reference evidence="1" key="2">
    <citation type="submission" date="2021-04" db="EMBL/GenBank/DDBJ databases">
        <authorList>
            <person name="Gilroy R."/>
        </authorList>
    </citation>
    <scope>NUCLEOTIDE SEQUENCE</scope>
    <source>
        <strain evidence="1">CHK193-4272</strain>
    </source>
</reference>
<proteinExistence type="predicted"/>
<sequence length="141" mass="15906">MKRLSQTRLFLLEMLVNLLIFVVGATVCFATLSEAYSLSAFSRVLTKAHIATENATMAFRATNGDITTMPDILNGTLINSNKMQIWYDKNWNVCSKENGIYLLEITTSEDKHNIINGNFNVYEPNGDSILELSICQYKNEV</sequence>
<comment type="caution">
    <text evidence="1">The sequence shown here is derived from an EMBL/GenBank/DDBJ whole genome shotgun (WGS) entry which is preliminary data.</text>
</comment>
<gene>
    <name evidence="1" type="ORF">H9746_05900</name>
</gene>
<accession>A0A9D1TIV3</accession>
<evidence type="ECO:0000313" key="1">
    <source>
        <dbReference type="EMBL" id="HIV62355.1"/>
    </source>
</evidence>
<dbReference type="AlphaFoldDB" id="A0A9D1TIV3"/>
<organism evidence="1 2">
    <name type="scientific">Candidatus Butyricicoccus avistercoris</name>
    <dbReference type="NCBI Taxonomy" id="2838518"/>
    <lineage>
        <taxon>Bacteria</taxon>
        <taxon>Bacillati</taxon>
        <taxon>Bacillota</taxon>
        <taxon>Clostridia</taxon>
        <taxon>Eubacteriales</taxon>
        <taxon>Butyricicoccaceae</taxon>
        <taxon>Butyricicoccus</taxon>
    </lineage>
</organism>
<name>A0A9D1TIV3_9FIRM</name>
<dbReference type="EMBL" id="DXIE01000033">
    <property type="protein sequence ID" value="HIV62355.1"/>
    <property type="molecule type" value="Genomic_DNA"/>
</dbReference>